<dbReference type="EMBL" id="AZBU02000004">
    <property type="protein sequence ID" value="TKR81098.1"/>
    <property type="molecule type" value="Genomic_DNA"/>
</dbReference>
<proteinExistence type="predicted"/>
<comment type="caution">
    <text evidence="1">The sequence shown here is derived from an EMBL/GenBank/DDBJ whole genome shotgun (WGS) entry which is preliminary data.</text>
</comment>
<evidence type="ECO:0008006" key="3">
    <source>
        <dbReference type="Google" id="ProtNLM"/>
    </source>
</evidence>
<gene>
    <name evidence="1" type="ORF">L596_015034</name>
</gene>
<dbReference type="GO" id="GO:0032543">
    <property type="term" value="P:mitochondrial translation"/>
    <property type="evidence" value="ECO:0007669"/>
    <property type="project" value="InterPro"/>
</dbReference>
<accession>A0A4U5NDZ6</accession>
<reference evidence="1 2" key="2">
    <citation type="journal article" date="2019" name="G3 (Bethesda)">
        <title>Hybrid Assembly of the Genome of the Entomopathogenic Nematode Steinernema carpocapsae Identifies the X-Chromosome.</title>
        <authorList>
            <person name="Serra L."/>
            <person name="Macchietto M."/>
            <person name="Macias-Munoz A."/>
            <person name="McGill C.J."/>
            <person name="Rodriguez I.M."/>
            <person name="Rodriguez B."/>
            <person name="Murad R."/>
            <person name="Mortazavi A."/>
        </authorList>
    </citation>
    <scope>NUCLEOTIDE SEQUENCE [LARGE SCALE GENOMIC DNA]</scope>
    <source>
        <strain evidence="1 2">ALL</strain>
    </source>
</reference>
<evidence type="ECO:0000313" key="2">
    <source>
        <dbReference type="Proteomes" id="UP000298663"/>
    </source>
</evidence>
<dbReference type="Proteomes" id="UP000298663">
    <property type="component" value="Unassembled WGS sequence"/>
</dbReference>
<organism evidence="1 2">
    <name type="scientific">Steinernema carpocapsae</name>
    <name type="common">Entomopathogenic nematode</name>
    <dbReference type="NCBI Taxonomy" id="34508"/>
    <lineage>
        <taxon>Eukaryota</taxon>
        <taxon>Metazoa</taxon>
        <taxon>Ecdysozoa</taxon>
        <taxon>Nematoda</taxon>
        <taxon>Chromadorea</taxon>
        <taxon>Rhabditida</taxon>
        <taxon>Tylenchina</taxon>
        <taxon>Panagrolaimomorpha</taxon>
        <taxon>Strongyloidoidea</taxon>
        <taxon>Steinernematidae</taxon>
        <taxon>Steinernema</taxon>
    </lineage>
</organism>
<dbReference type="PANTHER" id="PTHR13329">
    <property type="entry name" value="MITOCHONDRIAL RIBOSOMAL PROTEIN S18B"/>
    <property type="match status" value="1"/>
</dbReference>
<dbReference type="GO" id="GO:0003735">
    <property type="term" value="F:structural constituent of ribosome"/>
    <property type="evidence" value="ECO:0007669"/>
    <property type="project" value="InterPro"/>
</dbReference>
<sequence>MISSLVPGRLCVSQASALLASRPLLCPPSNLPSLGIYRTYSDEASEDDRSVYAYNDVERKKGLLKPVHTIEEQIEYMKSRVYEEAYKGVPVYKWYKRNVRGQLITQSKPRLICIDAKGKFRLNNACPICRDEYLFFDYRNPALIEQFLAPGTDMPIHLIKSGLCREQYNQLQAQLLKAQEHGTLTFDVPFRNFDYKEWYANYEGEKHQPVDRGSNKLWEIHPDPLVGFPTFKRDFGNNWDQWWLRQDEFARKAK</sequence>
<dbReference type="STRING" id="34508.A0A4U5NDZ6"/>
<keyword evidence="2" id="KW-1185">Reference proteome</keyword>
<dbReference type="InterPro" id="IPR040054">
    <property type="entry name" value="MRPS18B"/>
</dbReference>
<dbReference type="AlphaFoldDB" id="A0A4U5NDZ6"/>
<dbReference type="Gene3D" id="4.10.640.10">
    <property type="entry name" value="Ribosomal protein S18"/>
    <property type="match status" value="1"/>
</dbReference>
<dbReference type="InterPro" id="IPR036870">
    <property type="entry name" value="Ribosomal_bS18_sf"/>
</dbReference>
<dbReference type="OrthoDB" id="21463at2759"/>
<dbReference type="PANTHER" id="PTHR13329:SF2">
    <property type="entry name" value="SMALL RIBOSOMAL SUBUNIT PROTEIN MS40"/>
    <property type="match status" value="1"/>
</dbReference>
<evidence type="ECO:0000313" key="1">
    <source>
        <dbReference type="EMBL" id="TKR81098.1"/>
    </source>
</evidence>
<reference evidence="1 2" key="1">
    <citation type="journal article" date="2015" name="Genome Biol.">
        <title>Comparative genomics of Steinernema reveals deeply conserved gene regulatory networks.</title>
        <authorList>
            <person name="Dillman A.R."/>
            <person name="Macchietto M."/>
            <person name="Porter C.F."/>
            <person name="Rogers A."/>
            <person name="Williams B."/>
            <person name="Antoshechkin I."/>
            <person name="Lee M.M."/>
            <person name="Goodwin Z."/>
            <person name="Lu X."/>
            <person name="Lewis E.E."/>
            <person name="Goodrich-Blair H."/>
            <person name="Stock S.P."/>
            <person name="Adams B.J."/>
            <person name="Sternberg P.W."/>
            <person name="Mortazavi A."/>
        </authorList>
    </citation>
    <scope>NUCLEOTIDE SEQUENCE [LARGE SCALE GENOMIC DNA]</scope>
    <source>
        <strain evidence="1 2">ALL</strain>
    </source>
</reference>
<dbReference type="GO" id="GO:0005739">
    <property type="term" value="C:mitochondrion"/>
    <property type="evidence" value="ECO:0007669"/>
    <property type="project" value="TreeGrafter"/>
</dbReference>
<protein>
    <recommendedName>
        <fullName evidence="3">28S ribosomal protein S18b, mitochondrial</fullName>
    </recommendedName>
</protein>
<name>A0A4U5NDZ6_STECR</name>
<dbReference type="SUPFAM" id="SSF46911">
    <property type="entry name" value="Ribosomal protein S18"/>
    <property type="match status" value="1"/>
</dbReference>